<keyword evidence="2" id="KW-1185">Reference proteome</keyword>
<sequence length="435" mass="47553">MGATNPNLQSAGTEIGAEIGEYLSSNNTGAAKLQIGVFRFGDASGIVSAEMGIAPTQLQGHIMESLTRHVKTNNLAHRFAVLDIDELDITTGGSVAVKYSDPAFTRIKLSNKGIGIGVIGTLQRRPDGDFDCKVKVITPNSVSNVFERIVSKAGVDPFTPSWDSKISGRFSIKVMAKPIGSSNFEELTLRRAADQSGEFRNVIYMFVDRARFAGQPYQIHLRNNESKSFVLPNALRRPGPNDADRTFGVSLYVDGVSAIFQQQIGSTDFRKDIRHPAYVSKFLLTPSTRKLTEKENADSARFKGFEYENASPPGHSHWKVKGFQKDQTAASFVFGTAAHSVGAGSSQNVNQIGLISAFFYAEELESDVSLEPADILPPSQVRAREIGTIAGPDVQSQVSRGIIKNFYQFPAEVWHLKYLYDDDSTNPDPGPPIQQ</sequence>
<protein>
    <submittedName>
        <fullName evidence="1">Uncharacterized protein</fullName>
    </submittedName>
</protein>
<organism evidence="1 2">
    <name type="scientific">Rhodopirellula bahusiensis</name>
    <dbReference type="NCBI Taxonomy" id="2014065"/>
    <lineage>
        <taxon>Bacteria</taxon>
        <taxon>Pseudomonadati</taxon>
        <taxon>Planctomycetota</taxon>
        <taxon>Planctomycetia</taxon>
        <taxon>Pirellulales</taxon>
        <taxon>Pirellulaceae</taxon>
        <taxon>Rhodopirellula</taxon>
    </lineage>
</organism>
<dbReference type="AlphaFoldDB" id="A0A2G1W0F4"/>
<gene>
    <name evidence="1" type="ORF">CEE69_25585</name>
</gene>
<name>A0A2G1W0F4_9BACT</name>
<accession>A0A2G1W0F4</accession>
<reference evidence="1 2" key="1">
    <citation type="submission" date="2017-06" db="EMBL/GenBank/DDBJ databases">
        <title>Description of Rhodopirellula bahusiensis sp. nov.</title>
        <authorList>
            <person name="Kizina J."/>
            <person name="Harder J."/>
        </authorList>
    </citation>
    <scope>NUCLEOTIDE SEQUENCE [LARGE SCALE GENOMIC DNA]</scope>
    <source>
        <strain evidence="1 2">SWK21</strain>
    </source>
</reference>
<evidence type="ECO:0000313" key="1">
    <source>
        <dbReference type="EMBL" id="PHQ32497.1"/>
    </source>
</evidence>
<evidence type="ECO:0000313" key="2">
    <source>
        <dbReference type="Proteomes" id="UP000225740"/>
    </source>
</evidence>
<dbReference type="Proteomes" id="UP000225740">
    <property type="component" value="Unassembled WGS sequence"/>
</dbReference>
<dbReference type="EMBL" id="NIZW01000026">
    <property type="protein sequence ID" value="PHQ32497.1"/>
    <property type="molecule type" value="Genomic_DNA"/>
</dbReference>
<comment type="caution">
    <text evidence="1">The sequence shown here is derived from an EMBL/GenBank/DDBJ whole genome shotgun (WGS) entry which is preliminary data.</text>
</comment>
<proteinExistence type="predicted"/>